<dbReference type="AlphaFoldDB" id="A0ABD2W836"/>
<evidence type="ECO:0000313" key="2">
    <source>
        <dbReference type="EMBL" id="KAL3389078.1"/>
    </source>
</evidence>
<keyword evidence="3" id="KW-1185">Reference proteome</keyword>
<dbReference type="Proteomes" id="UP001627154">
    <property type="component" value="Unassembled WGS sequence"/>
</dbReference>
<feature type="compositionally biased region" description="Basic and acidic residues" evidence="1">
    <location>
        <begin position="101"/>
        <end position="122"/>
    </location>
</feature>
<proteinExistence type="predicted"/>
<gene>
    <name evidence="2" type="ORF">TKK_016013</name>
</gene>
<reference evidence="2 3" key="1">
    <citation type="journal article" date="2024" name="bioRxiv">
        <title>A reference genome for Trichogramma kaykai: A tiny desert-dwelling parasitoid wasp with competing sex-ratio distorters.</title>
        <authorList>
            <person name="Culotta J."/>
            <person name="Lindsey A.R."/>
        </authorList>
    </citation>
    <scope>NUCLEOTIDE SEQUENCE [LARGE SCALE GENOMIC DNA]</scope>
    <source>
        <strain evidence="2 3">KSX58</strain>
    </source>
</reference>
<protein>
    <submittedName>
        <fullName evidence="2">Uncharacterized protein</fullName>
    </submittedName>
</protein>
<feature type="region of interest" description="Disordered" evidence="1">
    <location>
        <begin position="96"/>
        <end position="122"/>
    </location>
</feature>
<dbReference type="EMBL" id="JBJJXI010000124">
    <property type="protein sequence ID" value="KAL3389078.1"/>
    <property type="molecule type" value="Genomic_DNA"/>
</dbReference>
<comment type="caution">
    <text evidence="2">The sequence shown here is derived from an EMBL/GenBank/DDBJ whole genome shotgun (WGS) entry which is preliminary data.</text>
</comment>
<evidence type="ECO:0000313" key="3">
    <source>
        <dbReference type="Proteomes" id="UP001627154"/>
    </source>
</evidence>
<organism evidence="2 3">
    <name type="scientific">Trichogramma kaykai</name>
    <dbReference type="NCBI Taxonomy" id="54128"/>
    <lineage>
        <taxon>Eukaryota</taxon>
        <taxon>Metazoa</taxon>
        <taxon>Ecdysozoa</taxon>
        <taxon>Arthropoda</taxon>
        <taxon>Hexapoda</taxon>
        <taxon>Insecta</taxon>
        <taxon>Pterygota</taxon>
        <taxon>Neoptera</taxon>
        <taxon>Endopterygota</taxon>
        <taxon>Hymenoptera</taxon>
        <taxon>Apocrita</taxon>
        <taxon>Proctotrupomorpha</taxon>
        <taxon>Chalcidoidea</taxon>
        <taxon>Trichogrammatidae</taxon>
        <taxon>Trichogramma</taxon>
    </lineage>
</organism>
<sequence>MHARERRRTISRVCTNSRPLESRTDSRNAHQLKMLVFCSNPRMQHTRIGTKAALDAQRAAMNCMLNQIKHARQGPRERRGGQLCCRSNMRRAFSAGVNMSKVEREREREGERERDNSYYRAR</sequence>
<evidence type="ECO:0000256" key="1">
    <source>
        <dbReference type="SAM" id="MobiDB-lite"/>
    </source>
</evidence>
<accession>A0ABD2W836</accession>
<name>A0ABD2W836_9HYME</name>